<keyword evidence="2 5" id="KW-0067">ATP-binding</keyword>
<dbReference type="CDD" id="cd03221">
    <property type="entry name" value="ABCF_EF-3"/>
    <property type="match status" value="2"/>
</dbReference>
<gene>
    <name evidence="5" type="ORF">ARMA_2957</name>
</gene>
<dbReference type="Gene3D" id="3.40.50.300">
    <property type="entry name" value="P-loop containing nucleotide triphosphate hydrolases"/>
    <property type="match status" value="2"/>
</dbReference>
<keyword evidence="6" id="KW-1185">Reference proteome</keyword>
<comment type="caution">
    <text evidence="5">The sequence shown here is derived from an EMBL/GenBank/DDBJ whole genome shotgun (WGS) entry which is preliminary data.</text>
</comment>
<dbReference type="InterPro" id="IPR003593">
    <property type="entry name" value="AAA+_ATPase"/>
</dbReference>
<dbReference type="STRING" id="872965.SE16_04000"/>
<dbReference type="InterPro" id="IPR051309">
    <property type="entry name" value="ABCF_ATPase"/>
</dbReference>
<dbReference type="InterPro" id="IPR017871">
    <property type="entry name" value="ABC_transporter-like_CS"/>
</dbReference>
<proteinExistence type="predicted"/>
<evidence type="ECO:0000256" key="3">
    <source>
        <dbReference type="SAM" id="Coils"/>
    </source>
</evidence>
<feature type="coiled-coil region" evidence="3">
    <location>
        <begin position="573"/>
        <end position="647"/>
    </location>
</feature>
<dbReference type="Pfam" id="PF00005">
    <property type="entry name" value="ABC_tran"/>
    <property type="match status" value="2"/>
</dbReference>
<dbReference type="SUPFAM" id="SSF52540">
    <property type="entry name" value="P-loop containing nucleoside triphosphate hydrolases"/>
    <property type="match status" value="2"/>
</dbReference>
<dbReference type="GO" id="GO:0016887">
    <property type="term" value="F:ATP hydrolysis activity"/>
    <property type="evidence" value="ECO:0007669"/>
    <property type="project" value="InterPro"/>
</dbReference>
<dbReference type="EMBL" id="BBZA01000278">
    <property type="protein sequence ID" value="GAP64534.1"/>
    <property type="molecule type" value="Genomic_DNA"/>
</dbReference>
<evidence type="ECO:0000259" key="4">
    <source>
        <dbReference type="PROSITE" id="PS50893"/>
    </source>
</evidence>
<dbReference type="AlphaFoldDB" id="A0A0N0RFW1"/>
<reference evidence="6" key="2">
    <citation type="submission" date="2015-08" db="EMBL/GenBank/DDBJ databases">
        <title>Draft Genome Sequence of a Heterotrophic Facultative Anaerobic Bacterium Ardenticatena maritima Strain 110S.</title>
        <authorList>
            <person name="Kawaichi S."/>
            <person name="Yoshida T."/>
            <person name="Sako Y."/>
            <person name="Nakamura R."/>
        </authorList>
    </citation>
    <scope>NUCLEOTIDE SEQUENCE [LARGE SCALE GENOMIC DNA]</scope>
    <source>
        <strain evidence="6">110S</strain>
    </source>
</reference>
<dbReference type="PANTHER" id="PTHR42855:SF2">
    <property type="entry name" value="DRUG RESISTANCE ABC TRANSPORTER,ATP-BINDING PROTEIN"/>
    <property type="match status" value="1"/>
</dbReference>
<name>A0A0N0RFW1_9CHLR</name>
<dbReference type="GO" id="GO:0005524">
    <property type="term" value="F:ATP binding"/>
    <property type="evidence" value="ECO:0007669"/>
    <property type="project" value="UniProtKB-KW"/>
</dbReference>
<evidence type="ECO:0000256" key="2">
    <source>
        <dbReference type="ARBA" id="ARBA00022840"/>
    </source>
</evidence>
<sequence>MHVLCVFAHFGKTIIISSTLKQEEKTMTLIIGEHLALSYGAFDIFDDVNVQVPPRARIALVGPNGCGKSSLVRILAGEQTPTRGRVNRARTLRIGYLPQLPDLPPDETPLGYVRRAFAHLDEQAARLRLLEQALAERPDDDALLTTYAEAQAAFEAAGGYTYEARIRHMLLGVGVPETLFDTPLAHLSGGQQTRVALAHVLAAAPDVLFLDEPTNHLDVDGVEWLETFLTAYEGALVFVAHDRAFIDAVATTVWELSHGRLREYKGNYSAYVRQRAEALAREQAAYERQQAEIARTEAFIRRYIAGQKSKQARGRRKQLERMQRLDRPPTYRPPRLRLPPAERTGDMVLELNDVVAGYAPDAPLVRTGVQRITRGERVALVGPNGSGKTTLLRTILGEVPPLSGRIRLGAKVRIGYFAQTHAHLRPDETVLAHILHEGLTYEAARALLARYLFVGDAIEKRVSDLSGGERARLALALLAVQNITLLLLDEPTNHLDIPSQEAFQAALEDFEGTILFVSHDRYLIEALADQVWAIADGQLWQFEDGWPAYRAWLREQARTAPTERDGAAEYEARKAARRAAERERRARRRLEEAQAAVETRMAALEEELAALSAALAAASEQGDAEAVARLGEEYAVVQAALHAAEEEWLRLAETLEE</sequence>
<dbReference type="FunCoup" id="A0A0N0RFW1">
    <property type="interactions" value="384"/>
</dbReference>
<feature type="domain" description="ABC transporter" evidence="4">
    <location>
        <begin position="349"/>
        <end position="561"/>
    </location>
</feature>
<dbReference type="Pfam" id="PF12848">
    <property type="entry name" value="ABC_tran_Xtn"/>
    <property type="match status" value="1"/>
</dbReference>
<dbReference type="FunFam" id="3.40.50.300:FF:000011">
    <property type="entry name" value="Putative ABC transporter ATP-binding component"/>
    <property type="match status" value="1"/>
</dbReference>
<organism evidence="5 6">
    <name type="scientific">Ardenticatena maritima</name>
    <dbReference type="NCBI Taxonomy" id="872965"/>
    <lineage>
        <taxon>Bacteria</taxon>
        <taxon>Bacillati</taxon>
        <taxon>Chloroflexota</taxon>
        <taxon>Ardenticatenia</taxon>
        <taxon>Ardenticatenales</taxon>
        <taxon>Ardenticatenaceae</taxon>
        <taxon>Ardenticatena</taxon>
    </lineage>
</organism>
<evidence type="ECO:0000313" key="6">
    <source>
        <dbReference type="Proteomes" id="UP000037784"/>
    </source>
</evidence>
<dbReference type="InterPro" id="IPR032781">
    <property type="entry name" value="ABC_tran_Xtn"/>
</dbReference>
<keyword evidence="1" id="KW-0547">Nucleotide-binding</keyword>
<dbReference type="PANTHER" id="PTHR42855">
    <property type="entry name" value="ABC TRANSPORTER ATP-BINDING SUBUNIT"/>
    <property type="match status" value="1"/>
</dbReference>
<dbReference type="SMART" id="SM00382">
    <property type="entry name" value="AAA"/>
    <property type="match status" value="2"/>
</dbReference>
<reference evidence="5 6" key="1">
    <citation type="journal article" date="2015" name="Genome Announc.">
        <title>Draft Genome Sequence of a Heterotrophic Facultative Anaerobic Thermophilic Bacterium, Ardenticatena maritima Strain 110ST.</title>
        <authorList>
            <person name="Kawaichi S."/>
            <person name="Yoshida T."/>
            <person name="Sako Y."/>
            <person name="Nakamura R."/>
        </authorList>
    </citation>
    <scope>NUCLEOTIDE SEQUENCE [LARGE SCALE GENOMIC DNA]</scope>
    <source>
        <strain evidence="5 6">110S</strain>
    </source>
</reference>
<dbReference type="PROSITE" id="PS50893">
    <property type="entry name" value="ABC_TRANSPORTER_2"/>
    <property type="match status" value="2"/>
</dbReference>
<feature type="domain" description="ABC transporter" evidence="4">
    <location>
        <begin position="30"/>
        <end position="283"/>
    </location>
</feature>
<dbReference type="InParanoid" id="A0A0N0RFW1"/>
<dbReference type="PROSITE" id="PS00211">
    <property type="entry name" value="ABC_TRANSPORTER_1"/>
    <property type="match status" value="1"/>
</dbReference>
<dbReference type="InterPro" id="IPR027417">
    <property type="entry name" value="P-loop_NTPase"/>
</dbReference>
<keyword evidence="3" id="KW-0175">Coiled coil</keyword>
<evidence type="ECO:0000313" key="5">
    <source>
        <dbReference type="EMBL" id="GAP64534.1"/>
    </source>
</evidence>
<dbReference type="InterPro" id="IPR003439">
    <property type="entry name" value="ABC_transporter-like_ATP-bd"/>
</dbReference>
<protein>
    <submittedName>
        <fullName evidence="5">ATP-binding cassette, subfamily F, member 3</fullName>
    </submittedName>
</protein>
<accession>A0A0N0RFW1</accession>
<dbReference type="Proteomes" id="UP000037784">
    <property type="component" value="Unassembled WGS sequence"/>
</dbReference>
<evidence type="ECO:0000256" key="1">
    <source>
        <dbReference type="ARBA" id="ARBA00022741"/>
    </source>
</evidence>